<proteinExistence type="predicted"/>
<keyword evidence="2" id="KW-1185">Reference proteome</keyword>
<organism evidence="1 2">
    <name type="scientific">Pedobacter alpinus</name>
    <dbReference type="NCBI Taxonomy" id="1590643"/>
    <lineage>
        <taxon>Bacteria</taxon>
        <taxon>Pseudomonadati</taxon>
        <taxon>Bacteroidota</taxon>
        <taxon>Sphingobacteriia</taxon>
        <taxon>Sphingobacteriales</taxon>
        <taxon>Sphingobacteriaceae</taxon>
        <taxon>Pedobacter</taxon>
    </lineage>
</organism>
<dbReference type="InterPro" id="IPR053860">
    <property type="entry name" value="DUF6932"/>
</dbReference>
<dbReference type="Pfam" id="PF22014">
    <property type="entry name" value="DUF6932"/>
    <property type="match status" value="1"/>
</dbReference>
<sequence length="147" mass="16848">MIPDLDENGKLPAGVYTCGLDEVENRFVYNQTRKTIFEGLLKLIVVLRSVSCGAIYLDGSFVTSKNRPGDVDVCWQEATGTNYDYEYKNAPILNPTITNRKYHKDVFKADVFPADITEFQSKKYFLDFFQEDKDTGHKKGILKIYLL</sequence>
<evidence type="ECO:0000313" key="1">
    <source>
        <dbReference type="EMBL" id="MFD2733298.1"/>
    </source>
</evidence>
<reference evidence="2" key="1">
    <citation type="journal article" date="2019" name="Int. J. Syst. Evol. Microbiol.">
        <title>The Global Catalogue of Microorganisms (GCM) 10K type strain sequencing project: providing services to taxonomists for standard genome sequencing and annotation.</title>
        <authorList>
            <consortium name="The Broad Institute Genomics Platform"/>
            <consortium name="The Broad Institute Genome Sequencing Center for Infectious Disease"/>
            <person name="Wu L."/>
            <person name="Ma J."/>
        </authorList>
    </citation>
    <scope>NUCLEOTIDE SEQUENCE [LARGE SCALE GENOMIC DNA]</scope>
    <source>
        <strain evidence="2">KCTC 42456</strain>
    </source>
</reference>
<dbReference type="EMBL" id="JBHULV010000052">
    <property type="protein sequence ID" value="MFD2733298.1"/>
    <property type="molecule type" value="Genomic_DNA"/>
</dbReference>
<protein>
    <submittedName>
        <fullName evidence="1">DUF6932 family protein</fullName>
    </submittedName>
</protein>
<dbReference type="RefSeq" id="WP_379046228.1">
    <property type="nucleotide sequence ID" value="NZ_JBHSKW010000058.1"/>
</dbReference>
<comment type="caution">
    <text evidence="1">The sequence shown here is derived from an EMBL/GenBank/DDBJ whole genome shotgun (WGS) entry which is preliminary data.</text>
</comment>
<evidence type="ECO:0000313" key="2">
    <source>
        <dbReference type="Proteomes" id="UP001597546"/>
    </source>
</evidence>
<accession>A0ABW5TWQ9</accession>
<name>A0ABW5TWQ9_9SPHI</name>
<gene>
    <name evidence="1" type="ORF">ACFSSE_16425</name>
</gene>
<dbReference type="Proteomes" id="UP001597546">
    <property type="component" value="Unassembled WGS sequence"/>
</dbReference>